<dbReference type="AlphaFoldDB" id="A0ABD2LP66"/>
<reference evidence="2 3" key="1">
    <citation type="submission" date="2024-10" db="EMBL/GenBank/DDBJ databases">
        <authorList>
            <person name="Kim D."/>
        </authorList>
    </citation>
    <scope>NUCLEOTIDE SEQUENCE [LARGE SCALE GENOMIC DNA]</scope>
    <source>
        <strain evidence="2">BH-2024</strain>
    </source>
</reference>
<dbReference type="InterPro" id="IPR000210">
    <property type="entry name" value="BTB/POZ_dom"/>
</dbReference>
<dbReference type="Gene3D" id="3.30.710.10">
    <property type="entry name" value="Potassium Channel Kv1.1, Chain A"/>
    <property type="match status" value="1"/>
</dbReference>
<evidence type="ECO:0000259" key="1">
    <source>
        <dbReference type="PROSITE" id="PS50097"/>
    </source>
</evidence>
<dbReference type="InterPro" id="IPR011705">
    <property type="entry name" value="BACK"/>
</dbReference>
<dbReference type="InterPro" id="IPR002083">
    <property type="entry name" value="MATH/TRAF_dom"/>
</dbReference>
<dbReference type="Gene3D" id="1.25.40.420">
    <property type="match status" value="1"/>
</dbReference>
<dbReference type="Pfam" id="PF00651">
    <property type="entry name" value="BTB"/>
    <property type="match status" value="1"/>
</dbReference>
<feature type="domain" description="BTB" evidence="1">
    <location>
        <begin position="22"/>
        <end position="138"/>
    </location>
</feature>
<dbReference type="PROSITE" id="PS50097">
    <property type="entry name" value="BTB"/>
    <property type="match status" value="1"/>
</dbReference>
<evidence type="ECO:0000313" key="2">
    <source>
        <dbReference type="EMBL" id="KAL3117030.1"/>
    </source>
</evidence>
<dbReference type="Gene3D" id="2.60.210.10">
    <property type="entry name" value="Apoptosis, Tumor Necrosis Factor Receptor Associated Protein 2, Chain A"/>
    <property type="match status" value="1"/>
</dbReference>
<gene>
    <name evidence="2" type="ORF">niasHT_002989</name>
</gene>
<organism evidence="2 3">
    <name type="scientific">Heterodera trifolii</name>
    <dbReference type="NCBI Taxonomy" id="157864"/>
    <lineage>
        <taxon>Eukaryota</taxon>
        <taxon>Metazoa</taxon>
        <taxon>Ecdysozoa</taxon>
        <taxon>Nematoda</taxon>
        <taxon>Chromadorea</taxon>
        <taxon>Rhabditida</taxon>
        <taxon>Tylenchina</taxon>
        <taxon>Tylenchomorpha</taxon>
        <taxon>Tylenchoidea</taxon>
        <taxon>Heteroderidae</taxon>
        <taxon>Heteroderinae</taxon>
        <taxon>Heterodera</taxon>
    </lineage>
</organism>
<dbReference type="PANTHER" id="PTHR45774:SF3">
    <property type="entry name" value="BTB (POZ) DOMAIN-CONTAINING 2B-RELATED"/>
    <property type="match status" value="1"/>
</dbReference>
<dbReference type="SUPFAM" id="SSF49599">
    <property type="entry name" value="TRAF domain-like"/>
    <property type="match status" value="1"/>
</dbReference>
<evidence type="ECO:0000313" key="3">
    <source>
        <dbReference type="Proteomes" id="UP001620626"/>
    </source>
</evidence>
<name>A0ABD2LP66_9BILA</name>
<keyword evidence="3" id="KW-1185">Reference proteome</keyword>
<accession>A0ABD2LP66</accession>
<dbReference type="EMBL" id="JBICBT010000337">
    <property type="protein sequence ID" value="KAL3117030.1"/>
    <property type="molecule type" value="Genomic_DNA"/>
</dbReference>
<proteinExistence type="predicted"/>
<dbReference type="SMART" id="SM00875">
    <property type="entry name" value="BACK"/>
    <property type="match status" value="1"/>
</dbReference>
<dbReference type="Pfam" id="PF07707">
    <property type="entry name" value="BACK"/>
    <property type="match status" value="1"/>
</dbReference>
<dbReference type="PANTHER" id="PTHR45774">
    <property type="entry name" value="BTB/POZ DOMAIN-CONTAINING"/>
    <property type="match status" value="1"/>
</dbReference>
<dbReference type="SUPFAM" id="SSF54695">
    <property type="entry name" value="POZ domain"/>
    <property type="match status" value="1"/>
</dbReference>
<dbReference type="Pfam" id="PF00917">
    <property type="entry name" value="MATH"/>
    <property type="match status" value="1"/>
</dbReference>
<dbReference type="Proteomes" id="UP001620626">
    <property type="component" value="Unassembled WGS sequence"/>
</dbReference>
<protein>
    <recommendedName>
        <fullName evidence="1">BTB domain-containing protein</fullName>
    </recommendedName>
</protein>
<dbReference type="InterPro" id="IPR008974">
    <property type="entry name" value="TRAF-like"/>
</dbReference>
<comment type="caution">
    <text evidence="2">The sequence shown here is derived from an EMBL/GenBank/DDBJ whole genome shotgun (WGS) entry which is preliminary data.</text>
</comment>
<dbReference type="SMART" id="SM00225">
    <property type="entry name" value="BTB"/>
    <property type="match status" value="1"/>
</dbReference>
<dbReference type="InterPro" id="IPR011333">
    <property type="entry name" value="SKP1/BTB/POZ_sf"/>
</dbReference>
<sequence>MSTKPNLLVDRMKLLLSTGNGADVHFAFGEGDQQQQKELLSAHKTILMAASDVFETMFRFDAQNAATKHNANGKGRKKIRFNWSFNWNGRKKRQSKTVGQSVVLYSEVPSPILITDIDADAFNAMLGFIYADDLSALNRDNVISVLYAARKYNIPALVDACSDFPVTKLRNVFLSLAQAHSIREEAFALRCLLYIDQNADKLFKSDGFIQIDQKTLCELLDRDQLMVKDEISLWHTAIRWADAQCRQNGHECFGENRRAALGPALYKIRFPLMPEEQFTDQIVPTGVLTGDEVAGVFDHFRAEKNRAQPEADVQYPLQFAAQRRSSYVDPNKTNGTFILKIEKFSEFAQEKNGTKRSSEIMFIRGIPWQIMAIKEADDDLYFYIQCSDDRTDSKWKCPYSVTYQIDAQNKGNEHFVFGTGGHIGTNFECRSCRHRHGFWYLMSEYNDWYNRAEDTLTLRADVLIGEPYKDTKN</sequence>